<protein>
    <submittedName>
        <fullName evidence="3">XRE family transcriptional regulator</fullName>
    </submittedName>
</protein>
<dbReference type="Proteomes" id="UP000215694">
    <property type="component" value="Unassembled WGS sequence"/>
</dbReference>
<dbReference type="InterPro" id="IPR010982">
    <property type="entry name" value="Lambda_DNA-bd_dom_sf"/>
</dbReference>
<evidence type="ECO:0000256" key="1">
    <source>
        <dbReference type="ARBA" id="ARBA00023125"/>
    </source>
</evidence>
<accession>A0A371J505</accession>
<dbReference type="PROSITE" id="PS50044">
    <property type="entry name" value="SIGMA54_3"/>
    <property type="match status" value="1"/>
</dbReference>
<dbReference type="Gene3D" id="1.10.260.40">
    <property type="entry name" value="lambda repressor-like DNA-binding domains"/>
    <property type="match status" value="1"/>
</dbReference>
<proteinExistence type="predicted"/>
<dbReference type="SUPFAM" id="SSF47413">
    <property type="entry name" value="lambda repressor-like DNA-binding domains"/>
    <property type="match status" value="1"/>
</dbReference>
<keyword evidence="4" id="KW-1185">Reference proteome</keyword>
<dbReference type="GO" id="GO:0003677">
    <property type="term" value="F:DNA binding"/>
    <property type="evidence" value="ECO:0007669"/>
    <property type="project" value="UniProtKB-KW"/>
</dbReference>
<feature type="domain" description="HTH cro/C1-type" evidence="2">
    <location>
        <begin position="8"/>
        <end position="62"/>
    </location>
</feature>
<dbReference type="InterPro" id="IPR001387">
    <property type="entry name" value="Cro/C1-type_HTH"/>
</dbReference>
<gene>
    <name evidence="3" type="ORF">CHL78_007490</name>
</gene>
<organism evidence="3 4">
    <name type="scientific">Romboutsia weinsteinii</name>
    <dbReference type="NCBI Taxonomy" id="2020949"/>
    <lineage>
        <taxon>Bacteria</taxon>
        <taxon>Bacillati</taxon>
        <taxon>Bacillota</taxon>
        <taxon>Clostridia</taxon>
        <taxon>Peptostreptococcales</taxon>
        <taxon>Peptostreptococcaceae</taxon>
        <taxon>Romboutsia</taxon>
    </lineage>
</organism>
<evidence type="ECO:0000313" key="3">
    <source>
        <dbReference type="EMBL" id="RDY27839.1"/>
    </source>
</evidence>
<keyword evidence="1" id="KW-0238">DNA-binding</keyword>
<dbReference type="OrthoDB" id="1766270at2"/>
<dbReference type="AlphaFoldDB" id="A0A371J505"/>
<reference evidence="3 4" key="1">
    <citation type="journal article" date="2017" name="Genome Announc.">
        <title>Draft Genome Sequence of Romboutsia weinsteinii sp. nov. Strain CCRI-19649(T) Isolated from Surface Water.</title>
        <authorList>
            <person name="Maheux A.F."/>
            <person name="Boudreau D.K."/>
            <person name="Berube E."/>
            <person name="Boissinot M."/>
            <person name="Cantin P."/>
            <person name="Raymond F."/>
            <person name="Corbeil J."/>
            <person name="Omar R.F."/>
            <person name="Bergeron M.G."/>
        </authorList>
    </citation>
    <scope>NUCLEOTIDE SEQUENCE [LARGE SCALE GENOMIC DNA]</scope>
    <source>
        <strain evidence="3 4">CCRI-19649</strain>
    </source>
</reference>
<dbReference type="SMART" id="SM00530">
    <property type="entry name" value="HTH_XRE"/>
    <property type="match status" value="1"/>
</dbReference>
<dbReference type="Pfam" id="PF01381">
    <property type="entry name" value="HTH_3"/>
    <property type="match status" value="1"/>
</dbReference>
<comment type="caution">
    <text evidence="3">The sequence shown here is derived from an EMBL/GenBank/DDBJ whole genome shotgun (WGS) entry which is preliminary data.</text>
</comment>
<dbReference type="CDD" id="cd00093">
    <property type="entry name" value="HTH_XRE"/>
    <property type="match status" value="1"/>
</dbReference>
<evidence type="ECO:0000313" key="4">
    <source>
        <dbReference type="Proteomes" id="UP000215694"/>
    </source>
</evidence>
<evidence type="ECO:0000259" key="2">
    <source>
        <dbReference type="PROSITE" id="PS50943"/>
    </source>
</evidence>
<dbReference type="PROSITE" id="PS50943">
    <property type="entry name" value="HTH_CROC1"/>
    <property type="match status" value="1"/>
</dbReference>
<name>A0A371J505_9FIRM</name>
<dbReference type="EMBL" id="NOJY02000010">
    <property type="protein sequence ID" value="RDY27839.1"/>
    <property type="molecule type" value="Genomic_DNA"/>
</dbReference>
<dbReference type="PANTHER" id="PTHR46558:SF11">
    <property type="entry name" value="HTH-TYPE TRANSCRIPTIONAL REGULATOR XRE"/>
    <property type="match status" value="1"/>
</dbReference>
<dbReference type="RefSeq" id="WP_094368929.1">
    <property type="nucleotide sequence ID" value="NZ_NOJY02000010.1"/>
</dbReference>
<sequence length="134" mass="14954">METLANRLKSIRKEKKLTLEQVAKDLNTTNVTISRYENGVREPKGDILKELALYYGVSLDYLAGLSDDRTSLSKSSQSEVRDAIEEMKHSLKTSEGLMFDGEPITEDALEDLLSALEIGLAMAKKKQDSKKMGK</sequence>
<dbReference type="PANTHER" id="PTHR46558">
    <property type="entry name" value="TRACRIPTIONAL REGULATORY PROTEIN-RELATED-RELATED"/>
    <property type="match status" value="1"/>
</dbReference>